<reference evidence="2" key="1">
    <citation type="submission" date="2023-03" db="EMBL/GenBank/DDBJ databases">
        <title>Amycolatopsis taiwanensis NBRC 103393.</title>
        <authorList>
            <person name="Ichikawa N."/>
            <person name="Sato H."/>
            <person name="Tonouchi N."/>
        </authorList>
    </citation>
    <scope>NUCLEOTIDE SEQUENCE</scope>
    <source>
        <strain evidence="2">NBRC 103393</strain>
    </source>
</reference>
<comment type="caution">
    <text evidence="2">The sequence shown here is derived from an EMBL/GenBank/DDBJ whole genome shotgun (WGS) entry which is preliminary data.</text>
</comment>
<evidence type="ECO:0000256" key="1">
    <source>
        <dbReference type="SAM" id="MobiDB-lite"/>
    </source>
</evidence>
<feature type="region of interest" description="Disordered" evidence="1">
    <location>
        <begin position="25"/>
        <end position="61"/>
    </location>
</feature>
<keyword evidence="3" id="KW-1185">Reference proteome</keyword>
<proteinExistence type="predicted"/>
<accession>A0A9W6VCF6</accession>
<evidence type="ECO:0000313" key="3">
    <source>
        <dbReference type="Proteomes" id="UP001165136"/>
    </source>
</evidence>
<name>A0A9W6VCF6_9PSEU</name>
<gene>
    <name evidence="2" type="ORF">Atai01_27320</name>
</gene>
<evidence type="ECO:0000313" key="2">
    <source>
        <dbReference type="EMBL" id="GLY66113.1"/>
    </source>
</evidence>
<feature type="compositionally biased region" description="Basic residues" evidence="1">
    <location>
        <begin position="34"/>
        <end position="44"/>
    </location>
</feature>
<sequence>MHRPRTYSGTVGSLVEVSFRTRHPEVPDLGGRAPLRKNASKALRRALATRSTNNRSAKRFR</sequence>
<dbReference type="Proteomes" id="UP001165136">
    <property type="component" value="Unassembled WGS sequence"/>
</dbReference>
<protein>
    <submittedName>
        <fullName evidence="2">Uncharacterized protein</fullName>
    </submittedName>
</protein>
<organism evidence="2 3">
    <name type="scientific">Amycolatopsis taiwanensis</name>
    <dbReference type="NCBI Taxonomy" id="342230"/>
    <lineage>
        <taxon>Bacteria</taxon>
        <taxon>Bacillati</taxon>
        <taxon>Actinomycetota</taxon>
        <taxon>Actinomycetes</taxon>
        <taxon>Pseudonocardiales</taxon>
        <taxon>Pseudonocardiaceae</taxon>
        <taxon>Amycolatopsis</taxon>
    </lineage>
</organism>
<dbReference type="EMBL" id="BSTI01000005">
    <property type="protein sequence ID" value="GLY66113.1"/>
    <property type="molecule type" value="Genomic_DNA"/>
</dbReference>
<dbReference type="AlphaFoldDB" id="A0A9W6VCF6"/>